<dbReference type="Proteomes" id="UP000002051">
    <property type="component" value="Chromosome 6"/>
</dbReference>
<dbReference type="HOGENOM" id="CLU_090145_1_1_1"/>
<dbReference type="SMART" id="SM00452">
    <property type="entry name" value="STI"/>
    <property type="match status" value="1"/>
</dbReference>
<dbReference type="InterPro" id="IPR002160">
    <property type="entry name" value="Prot_inh_Kunz-lg"/>
</dbReference>
<dbReference type="EMBL" id="PSQE01000006">
    <property type="protein sequence ID" value="RHN52115.1"/>
    <property type="molecule type" value="Genomic_DNA"/>
</dbReference>
<dbReference type="EMBL" id="CM001222">
    <property type="protein sequence ID" value="AES75792.1"/>
    <property type="molecule type" value="Genomic_DNA"/>
</dbReference>
<dbReference type="PRINTS" id="PR00291">
    <property type="entry name" value="KUNITZINHBTR"/>
</dbReference>
<evidence type="ECO:0000256" key="1">
    <source>
        <dbReference type="ARBA" id="ARBA00004613"/>
    </source>
</evidence>
<sequence>MKHVLSLTLSFLLFVFTTNLSLAFSNDAVEQVLDINGNPIFPGGKYYILPAIRGPLGGGLRLGKSSNSDCEVTVVQDYNEVINGVPVKFSIPEISPGIIFTGTPIDIEFTKKPNCVESSKWLIFVDSVIQKACVGIGGPENYPGFRTLSGTFNIEKHESGFGYRLGYCVKDSPTCLDIGRAHEEVEDEGGSRLHLTHQVAFAVVFVDAASYEAGIIKSVA</sequence>
<reference evidence="8" key="4">
    <citation type="journal article" date="2018" name="Nat. Plants">
        <title>Whole-genome landscape of Medicago truncatula symbiotic genes.</title>
        <authorList>
            <person name="Pecrix Y."/>
            <person name="Gamas P."/>
            <person name="Carrere S."/>
        </authorList>
    </citation>
    <scope>NUCLEOTIDE SEQUENCE</scope>
    <source>
        <tissue evidence="8">Leaves</tissue>
    </source>
</reference>
<feature type="signal peptide" evidence="6">
    <location>
        <begin position="1"/>
        <end position="23"/>
    </location>
</feature>
<dbReference type="SUPFAM" id="SSF50386">
    <property type="entry name" value="STI-like"/>
    <property type="match status" value="1"/>
</dbReference>
<organism evidence="7 10">
    <name type="scientific">Medicago truncatula</name>
    <name type="common">Barrel medic</name>
    <name type="synonym">Medicago tribuloides</name>
    <dbReference type="NCBI Taxonomy" id="3880"/>
    <lineage>
        <taxon>Eukaryota</taxon>
        <taxon>Viridiplantae</taxon>
        <taxon>Streptophyta</taxon>
        <taxon>Embryophyta</taxon>
        <taxon>Tracheophyta</taxon>
        <taxon>Spermatophyta</taxon>
        <taxon>Magnoliopsida</taxon>
        <taxon>eudicotyledons</taxon>
        <taxon>Gunneridae</taxon>
        <taxon>Pentapetalae</taxon>
        <taxon>rosids</taxon>
        <taxon>fabids</taxon>
        <taxon>Fabales</taxon>
        <taxon>Fabaceae</taxon>
        <taxon>Papilionoideae</taxon>
        <taxon>50 kb inversion clade</taxon>
        <taxon>NPAAA clade</taxon>
        <taxon>Hologalegina</taxon>
        <taxon>IRL clade</taxon>
        <taxon>Trifolieae</taxon>
        <taxon>Medicago</taxon>
    </lineage>
</organism>
<keyword evidence="5" id="KW-1015">Disulfide bond</keyword>
<dbReference type="Gene3D" id="2.80.10.50">
    <property type="match status" value="1"/>
</dbReference>
<gene>
    <name evidence="9" type="primary">11442995</name>
    <name evidence="7" type="ordered locus">MTR_6g059680</name>
    <name evidence="8" type="ORF">MtrunA17_Chr6g0476871</name>
</gene>
<dbReference type="MEROPS" id="I03.025"/>
<evidence type="ECO:0000313" key="10">
    <source>
        <dbReference type="Proteomes" id="UP000002051"/>
    </source>
</evidence>
<dbReference type="OrthoDB" id="1872570at2759"/>
<dbReference type="PROSITE" id="PS00283">
    <property type="entry name" value="SOYBEAN_KUNITZ"/>
    <property type="match status" value="1"/>
</dbReference>
<dbReference type="OMA" id="PMFYSLL"/>
<dbReference type="STRING" id="3880.G7KMU3"/>
<feature type="chain" id="PRO_5014573739" evidence="6">
    <location>
        <begin position="24"/>
        <end position="220"/>
    </location>
</feature>
<reference evidence="7 10" key="1">
    <citation type="journal article" date="2011" name="Nature">
        <title>The Medicago genome provides insight into the evolution of rhizobial symbioses.</title>
        <authorList>
            <person name="Young N.D."/>
            <person name="Debelle F."/>
            <person name="Oldroyd G.E."/>
            <person name="Geurts R."/>
            <person name="Cannon S.B."/>
            <person name="Udvardi M.K."/>
            <person name="Benedito V.A."/>
            <person name="Mayer K.F."/>
            <person name="Gouzy J."/>
            <person name="Schoof H."/>
            <person name="Van de Peer Y."/>
            <person name="Proost S."/>
            <person name="Cook D.R."/>
            <person name="Meyers B.C."/>
            <person name="Spannagl M."/>
            <person name="Cheung F."/>
            <person name="De Mita S."/>
            <person name="Krishnakumar V."/>
            <person name="Gundlach H."/>
            <person name="Zhou S."/>
            <person name="Mudge J."/>
            <person name="Bharti A.K."/>
            <person name="Murray J.D."/>
            <person name="Naoumkina M.A."/>
            <person name="Rosen B."/>
            <person name="Silverstein K.A."/>
            <person name="Tang H."/>
            <person name="Rombauts S."/>
            <person name="Zhao P.X."/>
            <person name="Zhou P."/>
            <person name="Barbe V."/>
            <person name="Bardou P."/>
            <person name="Bechner M."/>
            <person name="Bellec A."/>
            <person name="Berger A."/>
            <person name="Berges H."/>
            <person name="Bidwell S."/>
            <person name="Bisseling T."/>
            <person name="Choisne N."/>
            <person name="Couloux A."/>
            <person name="Denny R."/>
            <person name="Deshpande S."/>
            <person name="Dai X."/>
            <person name="Doyle J.J."/>
            <person name="Dudez A.M."/>
            <person name="Farmer A.D."/>
            <person name="Fouteau S."/>
            <person name="Franken C."/>
            <person name="Gibelin C."/>
            <person name="Gish J."/>
            <person name="Goldstein S."/>
            <person name="Gonzalez A.J."/>
            <person name="Green P.J."/>
            <person name="Hallab A."/>
            <person name="Hartog M."/>
            <person name="Hua A."/>
            <person name="Humphray S.J."/>
            <person name="Jeong D.H."/>
            <person name="Jing Y."/>
            <person name="Jocker A."/>
            <person name="Kenton S.M."/>
            <person name="Kim D.J."/>
            <person name="Klee K."/>
            <person name="Lai H."/>
            <person name="Lang C."/>
            <person name="Lin S."/>
            <person name="Macmil S.L."/>
            <person name="Magdelenat G."/>
            <person name="Matthews L."/>
            <person name="McCorrison J."/>
            <person name="Monaghan E.L."/>
            <person name="Mun J.H."/>
            <person name="Najar F.Z."/>
            <person name="Nicholson C."/>
            <person name="Noirot C."/>
            <person name="O'Bleness M."/>
            <person name="Paule C.R."/>
            <person name="Poulain J."/>
            <person name="Prion F."/>
            <person name="Qin B."/>
            <person name="Qu C."/>
            <person name="Retzel E.F."/>
            <person name="Riddle C."/>
            <person name="Sallet E."/>
            <person name="Samain S."/>
            <person name="Samson N."/>
            <person name="Sanders I."/>
            <person name="Saurat O."/>
            <person name="Scarpelli C."/>
            <person name="Schiex T."/>
            <person name="Segurens B."/>
            <person name="Severin A.J."/>
            <person name="Sherrier D.J."/>
            <person name="Shi R."/>
            <person name="Sims S."/>
            <person name="Singer S.R."/>
            <person name="Sinharoy S."/>
            <person name="Sterck L."/>
            <person name="Viollet A."/>
            <person name="Wang B.B."/>
            <person name="Wang K."/>
            <person name="Wang M."/>
            <person name="Wang X."/>
            <person name="Warfsmann J."/>
            <person name="Weissenbach J."/>
            <person name="White D.D."/>
            <person name="White J.D."/>
            <person name="Wiley G.B."/>
            <person name="Wincker P."/>
            <person name="Xing Y."/>
            <person name="Yang L."/>
            <person name="Yao Z."/>
            <person name="Ying F."/>
            <person name="Zhai J."/>
            <person name="Zhou L."/>
            <person name="Zuber A."/>
            <person name="Denarie J."/>
            <person name="Dixon R.A."/>
            <person name="May G.D."/>
            <person name="Schwartz D.C."/>
            <person name="Rogers J."/>
            <person name="Quetier F."/>
            <person name="Town C.D."/>
            <person name="Roe B.A."/>
        </authorList>
    </citation>
    <scope>NUCLEOTIDE SEQUENCE [LARGE SCALE GENOMIC DNA]</scope>
    <source>
        <strain evidence="7">A17</strain>
        <strain evidence="9 10">cv. Jemalong A17</strain>
    </source>
</reference>
<keyword evidence="4" id="KW-0722">Serine protease inhibitor</keyword>
<dbReference type="EnsemblPlants" id="AES75792">
    <property type="protein sequence ID" value="AES75792"/>
    <property type="gene ID" value="MTR_6g059680"/>
</dbReference>
<dbReference type="GO" id="GO:0005576">
    <property type="term" value="C:extracellular region"/>
    <property type="evidence" value="ECO:0007669"/>
    <property type="project" value="UniProtKB-SubCell"/>
</dbReference>
<dbReference type="PaxDb" id="3880-AES75792"/>
<dbReference type="PANTHER" id="PTHR33107">
    <property type="entry name" value="KUNITZ TRYPSIN INHIBITOR 2"/>
    <property type="match status" value="1"/>
</dbReference>
<evidence type="ECO:0000313" key="8">
    <source>
        <dbReference type="EMBL" id="RHN52115.1"/>
    </source>
</evidence>
<evidence type="ECO:0000256" key="2">
    <source>
        <dbReference type="ARBA" id="ARBA00022525"/>
    </source>
</evidence>
<evidence type="ECO:0000256" key="6">
    <source>
        <dbReference type="SAM" id="SignalP"/>
    </source>
</evidence>
<proteinExistence type="predicted"/>
<keyword evidence="6" id="KW-0732">Signal</keyword>
<dbReference type="Gramene" id="rna36739">
    <property type="protein sequence ID" value="RHN52115.1"/>
    <property type="gene ID" value="gene36739"/>
</dbReference>
<dbReference type="Pfam" id="PF00197">
    <property type="entry name" value="Kunitz_legume"/>
    <property type="match status" value="1"/>
</dbReference>
<dbReference type="InterPro" id="IPR011065">
    <property type="entry name" value="Kunitz_inhibitor_STI-like_sf"/>
</dbReference>
<reference evidence="7 10" key="2">
    <citation type="journal article" date="2014" name="BMC Genomics">
        <title>An improved genome release (version Mt4.0) for the model legume Medicago truncatula.</title>
        <authorList>
            <person name="Tang H."/>
            <person name="Krishnakumar V."/>
            <person name="Bidwell S."/>
            <person name="Rosen B."/>
            <person name="Chan A."/>
            <person name="Zhou S."/>
            <person name="Gentzbittel L."/>
            <person name="Childs K.L."/>
            <person name="Yandell M."/>
            <person name="Gundlach H."/>
            <person name="Mayer K.F."/>
            <person name="Schwartz D.C."/>
            <person name="Town C.D."/>
        </authorList>
    </citation>
    <scope>GENOME REANNOTATION</scope>
    <source>
        <strain evidence="9 10">cv. Jemalong A17</strain>
    </source>
</reference>
<keyword evidence="3" id="KW-0646">Protease inhibitor</keyword>
<dbReference type="Proteomes" id="UP000265566">
    <property type="component" value="Chromosome 6"/>
</dbReference>
<dbReference type="CDD" id="cd23377">
    <property type="entry name" value="beta-trefoil_STI_MP4-like"/>
    <property type="match status" value="1"/>
</dbReference>
<accession>G7KMU3</accession>
<evidence type="ECO:0000256" key="4">
    <source>
        <dbReference type="ARBA" id="ARBA00022900"/>
    </source>
</evidence>
<name>G7KMU3_MEDTR</name>
<keyword evidence="10" id="KW-1185">Reference proteome</keyword>
<evidence type="ECO:0000256" key="3">
    <source>
        <dbReference type="ARBA" id="ARBA00022690"/>
    </source>
</evidence>
<dbReference type="GO" id="GO:0004867">
    <property type="term" value="F:serine-type endopeptidase inhibitor activity"/>
    <property type="evidence" value="ECO:0007669"/>
    <property type="project" value="UniProtKB-KW"/>
</dbReference>
<reference evidence="9" key="3">
    <citation type="submission" date="2015-04" db="UniProtKB">
        <authorList>
            <consortium name="EnsemblPlants"/>
        </authorList>
    </citation>
    <scope>IDENTIFICATION</scope>
    <source>
        <strain evidence="9">cv. Jemalong A17</strain>
    </source>
</reference>
<evidence type="ECO:0000313" key="7">
    <source>
        <dbReference type="EMBL" id="AES75792.1"/>
    </source>
</evidence>
<evidence type="ECO:0000313" key="9">
    <source>
        <dbReference type="EnsemblPlants" id="AES75792"/>
    </source>
</evidence>
<comment type="subcellular location">
    <subcellularLocation>
        <location evidence="1">Secreted</location>
    </subcellularLocation>
</comment>
<dbReference type="AlphaFoldDB" id="G7KMU3"/>
<dbReference type="PANTHER" id="PTHR33107:SF21">
    <property type="entry name" value="KUNITZ FAMILY TRYPSIN AND PROTEASE INHIBITOR PROTEIN"/>
    <property type="match status" value="1"/>
</dbReference>
<evidence type="ECO:0000256" key="5">
    <source>
        <dbReference type="ARBA" id="ARBA00023157"/>
    </source>
</evidence>
<keyword evidence="2" id="KW-0964">Secreted</keyword>
<dbReference type="KEGG" id="mtr:11442995"/>
<protein>
    <submittedName>
        <fullName evidence="7">Kunitz type trypsin inhibitor / Alpha-fucosidase</fullName>
    </submittedName>
</protein>